<dbReference type="InterPro" id="IPR011329">
    <property type="entry name" value="Killer_tox_Kp4/SMK"/>
</dbReference>
<dbReference type="GeneID" id="59293216"/>
<dbReference type="EMBL" id="JACCJC010000072">
    <property type="protein sequence ID" value="KAF6229534.1"/>
    <property type="molecule type" value="Genomic_DNA"/>
</dbReference>
<feature type="region of interest" description="Disordered" evidence="1">
    <location>
        <begin position="142"/>
        <end position="185"/>
    </location>
</feature>
<evidence type="ECO:0000256" key="2">
    <source>
        <dbReference type="SAM" id="SignalP"/>
    </source>
</evidence>
<dbReference type="RefSeq" id="XP_037159726.1">
    <property type="nucleotide sequence ID" value="XM_037313454.1"/>
</dbReference>
<dbReference type="Proteomes" id="UP000578531">
    <property type="component" value="Unassembled WGS sequence"/>
</dbReference>
<feature type="compositionally biased region" description="Low complexity" evidence="1">
    <location>
        <begin position="166"/>
        <end position="185"/>
    </location>
</feature>
<dbReference type="SUPFAM" id="SSF55221">
    <property type="entry name" value="Yeast killer toxins"/>
    <property type="match status" value="1"/>
</dbReference>
<comment type="caution">
    <text evidence="4">The sequence shown here is derived from an EMBL/GenBank/DDBJ whole genome shotgun (WGS) entry which is preliminary data.</text>
</comment>
<gene>
    <name evidence="4" type="ORF">HO173_011574</name>
</gene>
<feature type="chain" id="PRO_5034948553" description="Killer toxin Kp4 domain-containing protein" evidence="2">
    <location>
        <begin position="26"/>
        <end position="396"/>
    </location>
</feature>
<evidence type="ECO:0000313" key="5">
    <source>
        <dbReference type="Proteomes" id="UP000578531"/>
    </source>
</evidence>
<dbReference type="OrthoDB" id="4177994at2759"/>
<dbReference type="Pfam" id="PF09044">
    <property type="entry name" value="Kp4"/>
    <property type="match status" value="1"/>
</dbReference>
<evidence type="ECO:0000259" key="3">
    <source>
        <dbReference type="Pfam" id="PF09044"/>
    </source>
</evidence>
<keyword evidence="2" id="KW-0732">Signal</keyword>
<name>A0A8H6FJA1_9LECA</name>
<reference evidence="4 5" key="1">
    <citation type="journal article" date="2020" name="Genomics">
        <title>Complete, high-quality genomes from long-read metagenomic sequencing of two wolf lichen thalli reveals enigmatic genome architecture.</title>
        <authorList>
            <person name="McKenzie S.K."/>
            <person name="Walston R.F."/>
            <person name="Allen J.L."/>
        </authorList>
    </citation>
    <scope>NUCLEOTIDE SEQUENCE [LARGE SCALE GENOMIC DNA]</scope>
    <source>
        <strain evidence="4">WasteWater2</strain>
    </source>
</reference>
<sequence length="396" mass="43206">MSRSHQPWLSSAIVIALLCINSSIASPVANADRSRVSIIGASEPVHIIPSEDLPPERFSLNGGSTMVNDGTTVTTTFKNRRNLAQRRDSLSIVSVSEPVHFFPIEDLPPEQPFPNGGSTTVNDGTTVTTTFNDRRDMVRRRNSDSIASASEPVYVIPTEEIPPGHSSNSGSSSTTNDGTTVTTTYTTPRNLLQTKSNVTGSVNLINMRNLTSPISEIDMGLNCEGSVIMCIGSAQMGVMHTLRDYTYAIPTGYRYYAGQDIACMKHNVYPNPWITWGFYCIFMQGNILAAGVDGALIQLKMQQMIEHHCLGCGSVPFSDDNDPRTLGILTVNYVRQSECEGLCYYRPPGIAANAAVKVPQEVHDLYTSQFIQRLEEICLSPYPANVSPVSSMKPIA</sequence>
<dbReference type="InterPro" id="IPR015131">
    <property type="entry name" value="Killer_tox_Kp4"/>
</dbReference>
<evidence type="ECO:0000256" key="1">
    <source>
        <dbReference type="SAM" id="MobiDB-lite"/>
    </source>
</evidence>
<keyword evidence="5" id="KW-1185">Reference proteome</keyword>
<feature type="signal peptide" evidence="2">
    <location>
        <begin position="1"/>
        <end position="25"/>
    </location>
</feature>
<dbReference type="Gene3D" id="3.30.430.10">
    <property type="entry name" value="Killer Toxin P4, subunit A"/>
    <property type="match status" value="1"/>
</dbReference>
<dbReference type="GO" id="GO:0005576">
    <property type="term" value="C:extracellular region"/>
    <property type="evidence" value="ECO:0007669"/>
    <property type="project" value="InterPro"/>
</dbReference>
<feature type="domain" description="Killer toxin Kp4" evidence="3">
    <location>
        <begin position="218"/>
        <end position="334"/>
    </location>
</feature>
<evidence type="ECO:0000313" key="4">
    <source>
        <dbReference type="EMBL" id="KAF6229534.1"/>
    </source>
</evidence>
<protein>
    <recommendedName>
        <fullName evidence="3">Killer toxin Kp4 domain-containing protein</fullName>
    </recommendedName>
</protein>
<accession>A0A8H6FJA1</accession>
<proteinExistence type="predicted"/>
<dbReference type="AlphaFoldDB" id="A0A8H6FJA1"/>
<organism evidence="4 5">
    <name type="scientific">Letharia columbiana</name>
    <dbReference type="NCBI Taxonomy" id="112416"/>
    <lineage>
        <taxon>Eukaryota</taxon>
        <taxon>Fungi</taxon>
        <taxon>Dikarya</taxon>
        <taxon>Ascomycota</taxon>
        <taxon>Pezizomycotina</taxon>
        <taxon>Lecanoromycetes</taxon>
        <taxon>OSLEUM clade</taxon>
        <taxon>Lecanoromycetidae</taxon>
        <taxon>Lecanorales</taxon>
        <taxon>Lecanorineae</taxon>
        <taxon>Parmeliaceae</taxon>
        <taxon>Letharia</taxon>
    </lineage>
</organism>